<gene>
    <name evidence="8" type="ORF">EDB81DRAFT_647899</name>
</gene>
<dbReference type="SUPFAM" id="SSF52833">
    <property type="entry name" value="Thioredoxin-like"/>
    <property type="match status" value="1"/>
</dbReference>
<evidence type="ECO:0000256" key="4">
    <source>
        <dbReference type="ARBA" id="ARBA00047960"/>
    </source>
</evidence>
<dbReference type="PROSITE" id="PS50405">
    <property type="entry name" value="GST_CTER"/>
    <property type="match status" value="1"/>
</dbReference>
<evidence type="ECO:0000259" key="7">
    <source>
        <dbReference type="PROSITE" id="PS50405"/>
    </source>
</evidence>
<dbReference type="GO" id="GO:0006749">
    <property type="term" value="P:glutathione metabolic process"/>
    <property type="evidence" value="ECO:0007669"/>
    <property type="project" value="TreeGrafter"/>
</dbReference>
<evidence type="ECO:0000313" key="9">
    <source>
        <dbReference type="Proteomes" id="UP000738349"/>
    </source>
</evidence>
<organism evidence="8 9">
    <name type="scientific">Dactylonectria macrodidyma</name>
    <dbReference type="NCBI Taxonomy" id="307937"/>
    <lineage>
        <taxon>Eukaryota</taxon>
        <taxon>Fungi</taxon>
        <taxon>Dikarya</taxon>
        <taxon>Ascomycota</taxon>
        <taxon>Pezizomycotina</taxon>
        <taxon>Sordariomycetes</taxon>
        <taxon>Hypocreomycetidae</taxon>
        <taxon>Hypocreales</taxon>
        <taxon>Nectriaceae</taxon>
        <taxon>Dactylonectria</taxon>
    </lineage>
</organism>
<keyword evidence="3" id="KW-0808">Transferase</keyword>
<protein>
    <recommendedName>
        <fullName evidence="2">glutathione transferase</fullName>
        <ecNumber evidence="2">2.5.1.18</ecNumber>
    </recommendedName>
</protein>
<accession>A0A9P9F499</accession>
<dbReference type="OrthoDB" id="249703at2759"/>
<dbReference type="PROSITE" id="PS50404">
    <property type="entry name" value="GST_NTER"/>
    <property type="match status" value="1"/>
</dbReference>
<dbReference type="Gene3D" id="1.20.1050.10">
    <property type="match status" value="1"/>
</dbReference>
<sequence length="214" mass="24643">MTIIVTGLLVSPRTQSIVLLLEELGLSYELRTVNMKIGEHQSLDFRMKYNPFGRVPVFEQGNTKLFESRAICRYLAAKYKSPLTPVNVEDLGFFEQVESIVYSHFDTAIDNLADEMIFRRNSIHGEIDQRRIDINQGIITECLDYYDSILGEHEGLAGNDFSLVDLFHAPMVKFISSRLGLEHEITSRPNLKAWWERMMSRSSWETTMARVTNS</sequence>
<dbReference type="Pfam" id="PF00043">
    <property type="entry name" value="GST_C"/>
    <property type="match status" value="1"/>
</dbReference>
<comment type="caution">
    <text evidence="8">The sequence shown here is derived from an EMBL/GenBank/DDBJ whole genome shotgun (WGS) entry which is preliminary data.</text>
</comment>
<evidence type="ECO:0000313" key="8">
    <source>
        <dbReference type="EMBL" id="KAH7152566.1"/>
    </source>
</evidence>
<name>A0A9P9F499_9HYPO</name>
<dbReference type="EC" id="2.5.1.18" evidence="2"/>
<evidence type="ECO:0000256" key="3">
    <source>
        <dbReference type="ARBA" id="ARBA00022679"/>
    </source>
</evidence>
<comment type="similarity">
    <text evidence="1 5">Belongs to the GST superfamily.</text>
</comment>
<feature type="domain" description="GST C-terminal" evidence="7">
    <location>
        <begin position="87"/>
        <end position="214"/>
    </location>
</feature>
<dbReference type="Proteomes" id="UP000738349">
    <property type="component" value="Unassembled WGS sequence"/>
</dbReference>
<dbReference type="GO" id="GO:0004364">
    <property type="term" value="F:glutathione transferase activity"/>
    <property type="evidence" value="ECO:0007669"/>
    <property type="project" value="UniProtKB-EC"/>
</dbReference>
<dbReference type="PANTHER" id="PTHR43900">
    <property type="entry name" value="GLUTATHIONE S-TRANSFERASE RHO"/>
    <property type="match status" value="1"/>
</dbReference>
<dbReference type="InterPro" id="IPR036282">
    <property type="entry name" value="Glutathione-S-Trfase_C_sf"/>
</dbReference>
<comment type="catalytic activity">
    <reaction evidence="4">
        <text>RX + glutathione = an S-substituted glutathione + a halide anion + H(+)</text>
        <dbReference type="Rhea" id="RHEA:16437"/>
        <dbReference type="ChEBI" id="CHEBI:15378"/>
        <dbReference type="ChEBI" id="CHEBI:16042"/>
        <dbReference type="ChEBI" id="CHEBI:17792"/>
        <dbReference type="ChEBI" id="CHEBI:57925"/>
        <dbReference type="ChEBI" id="CHEBI:90779"/>
        <dbReference type="EC" id="2.5.1.18"/>
    </reaction>
</comment>
<dbReference type="InterPro" id="IPR040079">
    <property type="entry name" value="Glutathione_S-Trfase"/>
</dbReference>
<dbReference type="InterPro" id="IPR036249">
    <property type="entry name" value="Thioredoxin-like_sf"/>
</dbReference>
<dbReference type="PANTHER" id="PTHR43900:SF3">
    <property type="entry name" value="GLUTATHIONE S-TRANSFERASE RHO"/>
    <property type="match status" value="1"/>
</dbReference>
<dbReference type="SFLD" id="SFLDS00019">
    <property type="entry name" value="Glutathione_Transferase_(cytos"/>
    <property type="match status" value="1"/>
</dbReference>
<reference evidence="8" key="1">
    <citation type="journal article" date="2021" name="Nat. Commun.">
        <title>Genetic determinants of endophytism in the Arabidopsis root mycobiome.</title>
        <authorList>
            <person name="Mesny F."/>
            <person name="Miyauchi S."/>
            <person name="Thiergart T."/>
            <person name="Pickel B."/>
            <person name="Atanasova L."/>
            <person name="Karlsson M."/>
            <person name="Huettel B."/>
            <person name="Barry K.W."/>
            <person name="Haridas S."/>
            <person name="Chen C."/>
            <person name="Bauer D."/>
            <person name="Andreopoulos W."/>
            <person name="Pangilinan J."/>
            <person name="LaButti K."/>
            <person name="Riley R."/>
            <person name="Lipzen A."/>
            <person name="Clum A."/>
            <person name="Drula E."/>
            <person name="Henrissat B."/>
            <person name="Kohler A."/>
            <person name="Grigoriev I.V."/>
            <person name="Martin F.M."/>
            <person name="Hacquard S."/>
        </authorList>
    </citation>
    <scope>NUCLEOTIDE SEQUENCE</scope>
    <source>
        <strain evidence="8">MPI-CAGE-AT-0147</strain>
    </source>
</reference>
<dbReference type="AlphaFoldDB" id="A0A9P9F499"/>
<dbReference type="EMBL" id="JAGMUV010000006">
    <property type="protein sequence ID" value="KAH7152566.1"/>
    <property type="molecule type" value="Genomic_DNA"/>
</dbReference>
<dbReference type="Pfam" id="PF02798">
    <property type="entry name" value="GST_N"/>
    <property type="match status" value="1"/>
</dbReference>
<feature type="domain" description="GST N-terminal" evidence="6">
    <location>
        <begin position="1"/>
        <end position="83"/>
    </location>
</feature>
<dbReference type="InterPro" id="IPR004045">
    <property type="entry name" value="Glutathione_S-Trfase_N"/>
</dbReference>
<dbReference type="SFLD" id="SFLDG00358">
    <property type="entry name" value="Main_(cytGST)"/>
    <property type="match status" value="1"/>
</dbReference>
<dbReference type="InterPro" id="IPR004046">
    <property type="entry name" value="GST_C"/>
</dbReference>
<dbReference type="Gene3D" id="3.40.30.10">
    <property type="entry name" value="Glutaredoxin"/>
    <property type="match status" value="1"/>
</dbReference>
<dbReference type="GO" id="GO:0043295">
    <property type="term" value="F:glutathione binding"/>
    <property type="evidence" value="ECO:0007669"/>
    <property type="project" value="TreeGrafter"/>
</dbReference>
<keyword evidence="9" id="KW-1185">Reference proteome</keyword>
<dbReference type="SUPFAM" id="SSF47616">
    <property type="entry name" value="GST C-terminal domain-like"/>
    <property type="match status" value="1"/>
</dbReference>
<dbReference type="GO" id="GO:0005737">
    <property type="term" value="C:cytoplasm"/>
    <property type="evidence" value="ECO:0007669"/>
    <property type="project" value="TreeGrafter"/>
</dbReference>
<proteinExistence type="inferred from homology"/>
<evidence type="ECO:0000256" key="1">
    <source>
        <dbReference type="ARBA" id="ARBA00007409"/>
    </source>
</evidence>
<dbReference type="FunFam" id="3.40.30.10:FF:000039">
    <property type="entry name" value="Glutathione S-transferase domain"/>
    <property type="match status" value="1"/>
</dbReference>
<dbReference type="InterPro" id="IPR010987">
    <property type="entry name" value="Glutathione-S-Trfase_C-like"/>
</dbReference>
<evidence type="ECO:0000256" key="5">
    <source>
        <dbReference type="RuleBase" id="RU003494"/>
    </source>
</evidence>
<evidence type="ECO:0000259" key="6">
    <source>
        <dbReference type="PROSITE" id="PS50404"/>
    </source>
</evidence>
<evidence type="ECO:0000256" key="2">
    <source>
        <dbReference type="ARBA" id="ARBA00012452"/>
    </source>
</evidence>